<feature type="compositionally biased region" description="Basic and acidic residues" evidence="3">
    <location>
        <begin position="188"/>
        <end position="199"/>
    </location>
</feature>
<keyword evidence="5" id="KW-1185">Reference proteome</keyword>
<feature type="region of interest" description="Disordered" evidence="3">
    <location>
        <begin position="67"/>
        <end position="98"/>
    </location>
</feature>
<organism evidence="4 5">
    <name type="scientific">Leptobrachium leishanense</name>
    <name type="common">Leishan spiny toad</name>
    <dbReference type="NCBI Taxonomy" id="445787"/>
    <lineage>
        <taxon>Eukaryota</taxon>
        <taxon>Metazoa</taxon>
        <taxon>Chordata</taxon>
        <taxon>Craniata</taxon>
        <taxon>Vertebrata</taxon>
        <taxon>Euteleostomi</taxon>
        <taxon>Amphibia</taxon>
        <taxon>Batrachia</taxon>
        <taxon>Anura</taxon>
        <taxon>Pelobatoidea</taxon>
        <taxon>Megophryidae</taxon>
        <taxon>Leptobrachium</taxon>
    </lineage>
</organism>
<comment type="similarity">
    <text evidence="1">Belongs to the FAM161 family.</text>
</comment>
<reference evidence="4" key="2">
    <citation type="submission" date="2025-09" db="UniProtKB">
        <authorList>
            <consortium name="Ensembl"/>
        </authorList>
    </citation>
    <scope>IDENTIFICATION</scope>
</reference>
<feature type="compositionally biased region" description="Basic and acidic residues" evidence="3">
    <location>
        <begin position="331"/>
        <end position="348"/>
    </location>
</feature>
<dbReference type="InterPro" id="IPR019579">
    <property type="entry name" value="FAM161A/B"/>
</dbReference>
<dbReference type="Pfam" id="PF10595">
    <property type="entry name" value="FAM161A_B"/>
    <property type="match status" value="1"/>
</dbReference>
<feature type="region of interest" description="Disordered" evidence="3">
    <location>
        <begin position="384"/>
        <end position="421"/>
    </location>
</feature>
<dbReference type="GO" id="GO:0005856">
    <property type="term" value="C:cytoskeleton"/>
    <property type="evidence" value="ECO:0007669"/>
    <property type="project" value="UniProtKB-ARBA"/>
</dbReference>
<dbReference type="Ensembl" id="ENSLLET00000025905.1">
    <property type="protein sequence ID" value="ENSLLEP00000024947.1"/>
    <property type="gene ID" value="ENSLLEG00000015879.1"/>
</dbReference>
<accession>A0A8C5PM84</accession>
<evidence type="ECO:0000256" key="3">
    <source>
        <dbReference type="SAM" id="MobiDB-lite"/>
    </source>
</evidence>
<evidence type="ECO:0008006" key="6">
    <source>
        <dbReference type="Google" id="ProtNLM"/>
    </source>
</evidence>
<dbReference type="PANTHER" id="PTHR21501">
    <property type="entry name" value="PROTEIN FAM-161"/>
    <property type="match status" value="1"/>
</dbReference>
<proteinExistence type="inferred from homology"/>
<keyword evidence="2" id="KW-0175">Coiled coil</keyword>
<evidence type="ECO:0000256" key="2">
    <source>
        <dbReference type="ARBA" id="ARBA00023054"/>
    </source>
</evidence>
<feature type="region of interest" description="Disordered" evidence="3">
    <location>
        <begin position="188"/>
        <end position="210"/>
    </location>
</feature>
<feature type="region of interest" description="Disordered" evidence="3">
    <location>
        <begin position="326"/>
        <end position="354"/>
    </location>
</feature>
<name>A0A8C5PM84_9ANUR</name>
<dbReference type="AlphaFoldDB" id="A0A8C5PM84"/>
<evidence type="ECO:0000313" key="4">
    <source>
        <dbReference type="Ensembl" id="ENSLLEP00000024947.1"/>
    </source>
</evidence>
<evidence type="ECO:0000256" key="1">
    <source>
        <dbReference type="ARBA" id="ARBA00006663"/>
    </source>
</evidence>
<sequence>MRSEGARSRLARLLDFLDQEEAEPGTATWQESGHHLHKPDSGDQDDNAEESLAHNLRDVEDFFSAGHTYGQNVRRPAAAEREKQQKCKPPGAHREPSITVPQPFKMTLRDAQKKDKSVTMDLLDSLDFKNQEDPECLKQFRAQPVPAHVLLPLYNDLVEEEEERRKSAIQKRKDLLVATQKPFQFLSKEEEKRKQEIERPVTVPTETTQSIRRSIPKSVLDPQISEKLKEAELVRKIQSQMRAKAILEKSAAPIPLSRGIRDPCSSISLKNQQECLGFLQQNLTFQPHIKPAVPDFQRLYRKFQGELPGETTNPEQTLYPADLQPEGEEAAEQHTRRRGDWPHCESTKSPRPGQLVTQYPARVCNRQHQEKRVCHQDVSLGKRETRECGNRKRQKKQTCARRHAEVHIKESEGTGPSPAPV</sequence>
<dbReference type="GeneTree" id="ENSGT00940000159998"/>
<feature type="region of interest" description="Disordered" evidence="3">
    <location>
        <begin position="17"/>
        <end position="53"/>
    </location>
</feature>
<protein>
    <recommendedName>
        <fullName evidence="6">Protein FAM161B</fullName>
    </recommendedName>
</protein>
<feature type="compositionally biased region" description="Basic residues" evidence="3">
    <location>
        <begin position="391"/>
        <end position="401"/>
    </location>
</feature>
<feature type="compositionally biased region" description="Basic and acidic residues" evidence="3">
    <location>
        <begin position="32"/>
        <end position="41"/>
    </location>
</feature>
<dbReference type="PANTHER" id="PTHR21501:SF4">
    <property type="entry name" value="PROTEIN FAM161B"/>
    <property type="match status" value="1"/>
</dbReference>
<reference evidence="4" key="1">
    <citation type="submission" date="2025-08" db="UniProtKB">
        <authorList>
            <consortium name="Ensembl"/>
        </authorList>
    </citation>
    <scope>IDENTIFICATION</scope>
</reference>
<dbReference type="GO" id="GO:0044782">
    <property type="term" value="P:cilium organization"/>
    <property type="evidence" value="ECO:0007669"/>
    <property type="project" value="TreeGrafter"/>
</dbReference>
<dbReference type="InterPro" id="IPR051655">
    <property type="entry name" value="FAM161"/>
</dbReference>
<evidence type="ECO:0000313" key="5">
    <source>
        <dbReference type="Proteomes" id="UP000694569"/>
    </source>
</evidence>
<feature type="compositionally biased region" description="Basic and acidic residues" evidence="3">
    <location>
        <begin position="402"/>
        <end position="412"/>
    </location>
</feature>
<dbReference type="GO" id="GO:0005929">
    <property type="term" value="C:cilium"/>
    <property type="evidence" value="ECO:0007669"/>
    <property type="project" value="TreeGrafter"/>
</dbReference>
<dbReference type="OrthoDB" id="2150121at2759"/>
<dbReference type="Proteomes" id="UP000694569">
    <property type="component" value="Unplaced"/>
</dbReference>